<keyword evidence="2" id="KW-0812">Transmembrane</keyword>
<feature type="compositionally biased region" description="Basic and acidic residues" evidence="1">
    <location>
        <begin position="100"/>
        <end position="116"/>
    </location>
</feature>
<proteinExistence type="predicted"/>
<protein>
    <recommendedName>
        <fullName evidence="5">LapA family protein</fullName>
    </recommendedName>
</protein>
<evidence type="ECO:0000313" key="4">
    <source>
        <dbReference type="Proteomes" id="UP001614394"/>
    </source>
</evidence>
<feature type="region of interest" description="Disordered" evidence="1">
    <location>
        <begin position="100"/>
        <end position="139"/>
    </location>
</feature>
<keyword evidence="2" id="KW-1133">Transmembrane helix</keyword>
<keyword evidence="4" id="KW-1185">Reference proteome</keyword>
<organism evidence="3 4">
    <name type="scientific">Streptomyces fildesensis</name>
    <dbReference type="NCBI Taxonomy" id="375757"/>
    <lineage>
        <taxon>Bacteria</taxon>
        <taxon>Bacillati</taxon>
        <taxon>Actinomycetota</taxon>
        <taxon>Actinomycetes</taxon>
        <taxon>Kitasatosporales</taxon>
        <taxon>Streptomycetaceae</taxon>
        <taxon>Streptomyces</taxon>
    </lineage>
</organism>
<evidence type="ECO:0000313" key="3">
    <source>
        <dbReference type="EMBL" id="MFI9104619.1"/>
    </source>
</evidence>
<evidence type="ECO:0000256" key="2">
    <source>
        <dbReference type="SAM" id="Phobius"/>
    </source>
</evidence>
<accession>A0ABW8CDT9</accession>
<feature type="transmembrane region" description="Helical" evidence="2">
    <location>
        <begin position="45"/>
        <end position="65"/>
    </location>
</feature>
<comment type="caution">
    <text evidence="3">The sequence shown here is derived from an EMBL/GenBank/DDBJ whole genome shotgun (WGS) entry which is preliminary data.</text>
</comment>
<sequence length="139" mass="14788">MLFLGLVLLAATGTLTGLLIAGNLGGGPDYTVALLGHDLITMNSLSIFCAGLALALVGCLSLLMAGEGAALRRRKAVRLREARNEADAAVAERDALAARVERQQVERQRTEDDHPTRTSAPEVPLQQPRKHRAPHAFGS</sequence>
<evidence type="ECO:0008006" key="5">
    <source>
        <dbReference type="Google" id="ProtNLM"/>
    </source>
</evidence>
<reference evidence="3 4" key="1">
    <citation type="submission" date="2024-10" db="EMBL/GenBank/DDBJ databases">
        <title>The Natural Products Discovery Center: Release of the First 8490 Sequenced Strains for Exploring Actinobacteria Biosynthetic Diversity.</title>
        <authorList>
            <person name="Kalkreuter E."/>
            <person name="Kautsar S.A."/>
            <person name="Yang D."/>
            <person name="Bader C.D."/>
            <person name="Teijaro C.N."/>
            <person name="Fluegel L."/>
            <person name="Davis C.M."/>
            <person name="Simpson J.R."/>
            <person name="Lauterbach L."/>
            <person name="Steele A.D."/>
            <person name="Gui C."/>
            <person name="Meng S."/>
            <person name="Li G."/>
            <person name="Viehrig K."/>
            <person name="Ye F."/>
            <person name="Su P."/>
            <person name="Kiefer A.F."/>
            <person name="Nichols A."/>
            <person name="Cepeda A.J."/>
            <person name="Yan W."/>
            <person name="Fan B."/>
            <person name="Jiang Y."/>
            <person name="Adhikari A."/>
            <person name="Zheng C.-J."/>
            <person name="Schuster L."/>
            <person name="Cowan T.M."/>
            <person name="Smanski M.J."/>
            <person name="Chevrette M.G."/>
            <person name="De Carvalho L.P.S."/>
            <person name="Shen B."/>
        </authorList>
    </citation>
    <scope>NUCLEOTIDE SEQUENCE [LARGE SCALE GENOMIC DNA]</scope>
    <source>
        <strain evidence="3 4">NPDC053399</strain>
    </source>
</reference>
<evidence type="ECO:0000256" key="1">
    <source>
        <dbReference type="SAM" id="MobiDB-lite"/>
    </source>
</evidence>
<dbReference type="RefSeq" id="WP_399655150.1">
    <property type="nucleotide sequence ID" value="NZ_JBITYG010000010.1"/>
</dbReference>
<dbReference type="EMBL" id="JBITYG010000010">
    <property type="protein sequence ID" value="MFI9104619.1"/>
    <property type="molecule type" value="Genomic_DNA"/>
</dbReference>
<gene>
    <name evidence="3" type="ORF">ACIGXA_29315</name>
</gene>
<keyword evidence="2" id="KW-0472">Membrane</keyword>
<name>A0ABW8CDT9_9ACTN</name>
<dbReference type="Proteomes" id="UP001614394">
    <property type="component" value="Unassembled WGS sequence"/>
</dbReference>
<feature type="compositionally biased region" description="Basic residues" evidence="1">
    <location>
        <begin position="128"/>
        <end position="139"/>
    </location>
</feature>